<evidence type="ECO:0000259" key="12">
    <source>
        <dbReference type="PROSITE" id="PS52004"/>
    </source>
</evidence>
<dbReference type="Pfam" id="PF02801">
    <property type="entry name" value="Ketoacyl-synt_C"/>
    <property type="match status" value="2"/>
</dbReference>
<dbReference type="RefSeq" id="WP_378253393.1">
    <property type="nucleotide sequence ID" value="NZ_JBHSIT010000002.1"/>
</dbReference>
<name>A0ABV9TVE6_9ACTN</name>
<feature type="region of interest" description="N-terminal hotdog fold" evidence="9">
    <location>
        <begin position="2483"/>
        <end position="2609"/>
    </location>
</feature>
<dbReference type="InterPro" id="IPR013968">
    <property type="entry name" value="PKS_KR"/>
</dbReference>
<dbReference type="InterPro" id="IPR016035">
    <property type="entry name" value="Acyl_Trfase/lysoPLipase"/>
</dbReference>
<comment type="pathway">
    <text evidence="2">Antibiotic biosynthesis.</text>
</comment>
<evidence type="ECO:0000256" key="4">
    <source>
        <dbReference type="ARBA" id="ARBA00022553"/>
    </source>
</evidence>
<comment type="cofactor">
    <cofactor evidence="1">
        <name>pantetheine 4'-phosphate</name>
        <dbReference type="ChEBI" id="CHEBI:47942"/>
    </cofactor>
</comment>
<dbReference type="InterPro" id="IPR036291">
    <property type="entry name" value="NAD(P)-bd_dom_sf"/>
</dbReference>
<dbReference type="SMART" id="SM00822">
    <property type="entry name" value="PKS_KR"/>
    <property type="match status" value="2"/>
</dbReference>
<dbReference type="InterPro" id="IPR049551">
    <property type="entry name" value="PKS_DH_C"/>
</dbReference>
<dbReference type="Gene3D" id="1.10.1200.10">
    <property type="entry name" value="ACP-like"/>
    <property type="match status" value="2"/>
</dbReference>
<dbReference type="Gene3D" id="3.40.47.10">
    <property type="match status" value="2"/>
</dbReference>
<dbReference type="PROSITE" id="PS52019">
    <property type="entry name" value="PKS_MFAS_DH"/>
    <property type="match status" value="1"/>
</dbReference>
<dbReference type="EMBL" id="JBHSIT010000002">
    <property type="protein sequence ID" value="MFC4907549.1"/>
    <property type="molecule type" value="Genomic_DNA"/>
</dbReference>
<gene>
    <name evidence="14" type="ORF">ACFPCY_09475</name>
</gene>
<proteinExistence type="predicted"/>
<dbReference type="SMART" id="SM01294">
    <property type="entry name" value="PKS_PP_betabranch"/>
    <property type="match status" value="2"/>
</dbReference>
<dbReference type="CDD" id="cd08956">
    <property type="entry name" value="KR_3_FAS_SDR_x"/>
    <property type="match status" value="1"/>
</dbReference>
<dbReference type="Gene3D" id="3.40.50.720">
    <property type="entry name" value="NAD(P)-binding Rossmann-like Domain"/>
    <property type="match status" value="2"/>
</dbReference>
<evidence type="ECO:0000259" key="13">
    <source>
        <dbReference type="PROSITE" id="PS52019"/>
    </source>
</evidence>
<dbReference type="Gene3D" id="3.40.366.10">
    <property type="entry name" value="Malonyl-Coenzyme A Acyl Carrier Protein, domain 2"/>
    <property type="match status" value="2"/>
</dbReference>
<dbReference type="PROSITE" id="PS50075">
    <property type="entry name" value="CARRIER"/>
    <property type="match status" value="2"/>
</dbReference>
<comment type="caution">
    <text evidence="14">The sequence shown here is derived from an EMBL/GenBank/DDBJ whole genome shotgun (WGS) entry which is preliminary data.</text>
</comment>
<dbReference type="InterPro" id="IPR041618">
    <property type="entry name" value="PKS_DE"/>
</dbReference>
<dbReference type="InterPro" id="IPR001227">
    <property type="entry name" value="Ac_transferase_dom_sf"/>
</dbReference>
<evidence type="ECO:0000256" key="7">
    <source>
        <dbReference type="ARBA" id="ARBA00023268"/>
    </source>
</evidence>
<dbReference type="InterPro" id="IPR020806">
    <property type="entry name" value="PKS_PP-bd"/>
</dbReference>
<protein>
    <submittedName>
        <fullName evidence="14">Type I polyketide synthase</fullName>
    </submittedName>
</protein>
<keyword evidence="3" id="KW-0596">Phosphopantetheine</keyword>
<dbReference type="Pfam" id="PF14765">
    <property type="entry name" value="PS-DH"/>
    <property type="match status" value="1"/>
</dbReference>
<keyword evidence="4" id="KW-0597">Phosphoprotein</keyword>
<dbReference type="InterPro" id="IPR020807">
    <property type="entry name" value="PKS_DH"/>
</dbReference>
<dbReference type="PANTHER" id="PTHR43775">
    <property type="entry name" value="FATTY ACID SYNTHASE"/>
    <property type="match status" value="1"/>
</dbReference>
<dbReference type="InterPro" id="IPR009081">
    <property type="entry name" value="PP-bd_ACP"/>
</dbReference>
<evidence type="ECO:0000256" key="3">
    <source>
        <dbReference type="ARBA" id="ARBA00022450"/>
    </source>
</evidence>
<dbReference type="InterPro" id="IPR050091">
    <property type="entry name" value="PKS_NRPS_Biosynth_Enz"/>
</dbReference>
<dbReference type="PANTHER" id="PTHR43775:SF51">
    <property type="entry name" value="INACTIVE PHENOLPHTHIOCEROL SYNTHESIS POLYKETIDE SYNTHASE TYPE I PKS1-RELATED"/>
    <property type="match status" value="1"/>
</dbReference>
<keyword evidence="8" id="KW-0012">Acyltransferase</keyword>
<feature type="compositionally biased region" description="Low complexity" evidence="10">
    <location>
        <begin position="3418"/>
        <end position="3439"/>
    </location>
</feature>
<dbReference type="SUPFAM" id="SSF55048">
    <property type="entry name" value="Probable ACP-binding domain of malonyl-CoA ACP transacylase"/>
    <property type="match status" value="2"/>
</dbReference>
<dbReference type="Pfam" id="PF08659">
    <property type="entry name" value="KR"/>
    <property type="match status" value="2"/>
</dbReference>
<dbReference type="SUPFAM" id="SSF52151">
    <property type="entry name" value="FabD/lysophospholipase-like"/>
    <property type="match status" value="2"/>
</dbReference>
<dbReference type="Pfam" id="PF00109">
    <property type="entry name" value="ketoacyl-synt"/>
    <property type="match status" value="2"/>
</dbReference>
<dbReference type="InterPro" id="IPR006162">
    <property type="entry name" value="Ppantetheine_attach_site"/>
</dbReference>
<dbReference type="InterPro" id="IPR049900">
    <property type="entry name" value="PKS_mFAS_DH"/>
</dbReference>
<dbReference type="Gene3D" id="3.30.70.3290">
    <property type="match status" value="2"/>
</dbReference>
<feature type="active site" description="Proton acceptor; for dehydratase activity" evidence="9">
    <location>
        <position position="2515"/>
    </location>
</feature>
<dbReference type="InterPro" id="IPR014031">
    <property type="entry name" value="Ketoacyl_synth_C"/>
</dbReference>
<dbReference type="SMART" id="SM00825">
    <property type="entry name" value="PKS_KS"/>
    <property type="match status" value="2"/>
</dbReference>
<dbReference type="Pfam" id="PF18369">
    <property type="entry name" value="PKS_DE"/>
    <property type="match status" value="1"/>
</dbReference>
<evidence type="ECO:0000259" key="11">
    <source>
        <dbReference type="PROSITE" id="PS50075"/>
    </source>
</evidence>
<dbReference type="Pfam" id="PF21089">
    <property type="entry name" value="PKS_DH_N"/>
    <property type="match status" value="1"/>
</dbReference>
<evidence type="ECO:0000256" key="8">
    <source>
        <dbReference type="ARBA" id="ARBA00023315"/>
    </source>
</evidence>
<dbReference type="SMART" id="SM00826">
    <property type="entry name" value="PKS_DH"/>
    <property type="match status" value="1"/>
</dbReference>
<accession>A0ABV9TVE6</accession>
<dbReference type="Pfam" id="PF00698">
    <property type="entry name" value="Acyl_transf_1"/>
    <property type="match status" value="2"/>
</dbReference>
<dbReference type="InterPro" id="IPR014043">
    <property type="entry name" value="Acyl_transferase_dom"/>
</dbReference>
<dbReference type="Pfam" id="PF08990">
    <property type="entry name" value="Docking"/>
    <property type="match status" value="1"/>
</dbReference>
<feature type="domain" description="PKS/mFAS DH" evidence="13">
    <location>
        <begin position="2483"/>
        <end position="2766"/>
    </location>
</feature>
<dbReference type="SMART" id="SM00827">
    <property type="entry name" value="PKS_AT"/>
    <property type="match status" value="2"/>
</dbReference>
<sequence length="3491" mass="362057">MSTEQELLDNLKWVTAELRTARERLDRLESARPEPIAIIGTACRFPGGVRSAGDLWRLVAGGGDAVSAFPTDRGWDLEALYDPDPENPGTSYVREGGFLYDAGDFDAEFFGISPREAVAMDPQQRLLLETAWEAAETAGLTREALAGSDTGVFTGVSAHDYLMLVPETSSEVEGYIGTGNLGSVASGRIAYAFGLEGPATTIDTACSSSLVAIHMACQALRDGDCSLAFAGGATVMATPGAFTEFSRQRGAAPDGRCKAFADAADGAGWAEGAGLVMLERLSDARRDGRRVLAVIRGSAVNQDGASNGLTAPNGPSQERVIRQALANAGLSPTELDAVEAHGTGTALGDPIEAQALLAAYGRNRPGDRPVWLGSVKSNIGHTQAAAGVAGVIKMVMAVRNGLLPATLHVDRPTRHVDWDSGAVRLLTEAVPWPETGRPRRAGISAFGISGTNAHLILEQASDEPEPASPPADGRLAPLVVSGHTAEALRAQAGRLADHLAAHPDLSPVDAAWSLVRTRSALEHRAVIVGAEPGAGLAALARGEAHPDVVKGQVGLRGPGPVLVFPGQGSQWAGMGAELLDESPVFAARMAECEQALAAHVDWSLTEVIRGDGSELSRVDVVQPVLWAVMVSLAAVWADFGVKPAAVVGHSQGEIAAACVAGALSLEDAAKVVALRSRALRRLAGGGAMASLGVGEEEATGLLWATPDVAVAAVNGPSSTVVSGPPDQVAAAVSAARDQGLRARMIDVDYASHGPQVDEITGELAESLAGVAPVSAGIAFHSTLTGTPIDTAALDTAYWIENLRRPVRFADAIDTLVTAGYRLFIEASPHPVLTPAVEECAEQASGRVVAVPTLRRDQGGAARLARALGHAFTAGAPVDWTRWFPADPAPRVVDLPTYAFQRRRYWLEPPAADRDRPVTGGTDPVEAKVWQAIEANDVDALARTLRLDDEESVAALGPALPALAEWRRGHRERRTIDSWRYEIGWTHVPDLAAPALGGTWLLIVPDGFSDHPAVRLAVRAVETHGATAAVHTLAARDLDREALTARLAELAAGTDPAGVLSLLALDESPHERSAAVPSGLAATVTLVQALADADVAAPLWCLTQDAVATSGADPLGSPVQAQVWGLGRVAALEHPKLWGGLADLPASPDQRTAARLASVLAPGRPEDQVAIRPTGVLARRMRHAPPSPALATGWKPTGTTLITGGTGGIGAHLARWLAANGAPRLHLLSRRGPDAPGAADLAAELTALGAAVEITACDVADRARLEDVLRDVPADRPLTSIFHVAGVPNYIPITDLTLDDLDHVLAPKSHAAAHLHELAGRHPVTTFLMFSSGAGAWGSGQQGAYAAANHYLDALAQHRRALGQPATSLAWGPWSQAGIAADQTTLAFFSRFGLDPIHPDPATKALHHALSTGTTALTIANIDWARFTPTFTSARPAPLLSDLPENRQPVAVSAPAAASGGAAGTPLARQLRDAPPARRQQLLLNHVRTEAAATLGHAGADAIPADKPFQELGFDSLTAVQLRNQLSQATGLDLPVTMLFDHPTPQELAAFVGGELFGERPEAVRPAAVARAAGPAGTAGTEDEPIAIIGMACRYPGGVRSPEDLWELVAEGRDAIGAFPTDRGWDLENLFHPDPDHPGTSYVREGGFVYDADRFDAAFFGISPREAVAMDPQQRLLLETAWDAIESAGLNRAALDGSDTGVFTGLTLFDYLTHIGRRSQDVEGYIGTGNLGCVASGRISYILGLVGPAVTVDTGCSASLVSMHLAARALRQGECSLALAGGATVMTTPASFVEFSRQRGIAPDGRCKPFADAADGTSWSEGVGLVMLERLSDARRNGHRILAVIRGSAINQDGTSNGLTAPNGPSQERVIRQALANAGLSPDDLDAVEAHGTGTTLGDPIEAGALLATYGAGRPAERPLWLGSVKSNLGHTQAAAGVAGVIKMVLALRHGLLPRSLHIDAPTRHVDWDAGAVRLLTEPTPWPDAGRPRRAAVSAFGISGTNAHLILEQAPDEPEPASPPEPVPPVGDRLVPWVVSGHDAGALRAQAGRLADHVAADPALSPADVGWSLVETRSPFGHRAVVIGEDRERLLASLRALADGEPDAGVVTGVADTTGAGPVLVFPGQGSQWAGMGAELLDESPVFAARMAECEQALAPHVDWSLTEVIRGDGSALTRVDVVQPVLWAVMVSLAAVWGDYGVKPAAVVGHSQGEIAAACVAGALSLEDAARVVALRSKALRQLAGGGAMASLGVGRERAAELFTDAPDVTVAAVNSPSSTVVSGPPEQVAAIVAKAHAEGLRARMIDVDYASHGPQIDRITDELRGTLDGVTPLDASVTFYSTVTAAPHDTASLDTEYWITNLRQPVRFADTVTALLEDGHRVFIEAGPHPVLTPGIEECVDAARAEASVLATLRRDRGGAGQLLRALGEAFAAGVEVDWTTRFPADPPPRRVPLPTYAFQRRRFWLDAPPHAPGDAAGLGLVPAGHPLLGAAVEPAGADTLLFTGRVSQQGHAWLAEHRVMGSVLLPGSALVELALHAAARAGCDHLAELTLESPLVVPDDAPVDLQVAVGPPDEAGLRPVGVHSRPSSDGEDEAAWTRHATGLLSPEAPPDAPAGLDGAWPPPGAEPVTTGDPYDELAAHGHEYGPASQALVAAWRLGDDVYAEVALPESERAGAAGFGVHPVLLDATLHALLLDAGPDADAGASDEILLPFSWTGLHLHATAATTLRVRITREAGDRLAVTAADPTGAPVLTLESLTLRPVPAGRIARARGDDTLFRLDWTPLTGIRDAGPARYAVIAADGDPLAGALPGAAVHRTLDDLRSAAGGGAPVPDEVVVAVPGPRDGDDPAGRLRRVGGEALALLQDWLGDARFDGARLVLATRGAVATRPGEDVGDLAAASLWGLVRSAQIEFPGRLALLDLDPAELDPDPPELDLDPAELDLDPADGSYPAVRAALASGEPQLALRGGEAFAPRLVRHDRGAEPAASAPLDPDGTVLITGGTGALGAQIARHLVTAHGVRRLLLVGSRGPDAPGAADLADELAGLGADGVTVAACDVGDRAALAALLASVPGDRPLTAVVHAAGIVADATVQSMTPDRLDAVLRVKADGALHLHELTRDRDLAAFVLFSSVAGLVGGAGQGSYTAANAFVDALAQHRRALGLPGTSLAWGLWRQDTGMWGRLSEVDRARHTRTGVTGLDVEEALAAFDTALTGEHALLAPVRLDLARIRGHARTHEAPAVLRHLLRGAAPRAGGTAAAAPADLARRLSGLPDEERERAVLDLVRANVATVLGHDGAGTVEPAQRFQDLGFDSLTAIELRNRLAAATGLRLPATLIFDHSGPAALARHLLAELDPPEADPLPPVLGELERLERSLLTVAAASEAAQSALADRLRDTLLRLERPDGASGRNGSARDGAGRNGSAQGGSAQDGSAQDGSAQDGAGQDGAGLEASGLDASAAARLETAGVDELLDFIDRDLGRGTSNGGTVGHRADR</sequence>
<dbReference type="InterPro" id="IPR057326">
    <property type="entry name" value="KR_dom"/>
</dbReference>
<dbReference type="InterPro" id="IPR049552">
    <property type="entry name" value="PKS_DH_N"/>
</dbReference>
<evidence type="ECO:0000313" key="14">
    <source>
        <dbReference type="EMBL" id="MFC4907549.1"/>
    </source>
</evidence>
<dbReference type="InterPro" id="IPR018201">
    <property type="entry name" value="Ketoacyl_synth_AS"/>
</dbReference>
<feature type="domain" description="Carrier" evidence="11">
    <location>
        <begin position="1480"/>
        <end position="1555"/>
    </location>
</feature>
<dbReference type="Pfam" id="PF00550">
    <property type="entry name" value="PP-binding"/>
    <property type="match status" value="2"/>
</dbReference>
<evidence type="ECO:0000256" key="9">
    <source>
        <dbReference type="PROSITE-ProRule" id="PRU01363"/>
    </source>
</evidence>
<dbReference type="PROSITE" id="PS52004">
    <property type="entry name" value="KS3_2"/>
    <property type="match status" value="2"/>
</dbReference>
<feature type="region of interest" description="C-terminal hotdog fold" evidence="9">
    <location>
        <begin position="2623"/>
        <end position="2766"/>
    </location>
</feature>
<feature type="domain" description="Ketosynthase family 3 (KS3)" evidence="12">
    <location>
        <begin position="1582"/>
        <end position="2008"/>
    </location>
</feature>
<evidence type="ECO:0000313" key="15">
    <source>
        <dbReference type="Proteomes" id="UP001595872"/>
    </source>
</evidence>
<dbReference type="NCBIfam" id="NF045894">
    <property type="entry name" value="PKS_plus_SDR"/>
    <property type="match status" value="1"/>
</dbReference>
<dbReference type="InterPro" id="IPR015083">
    <property type="entry name" value="NorB/c/GfsB-D-like_docking"/>
</dbReference>
<evidence type="ECO:0000256" key="1">
    <source>
        <dbReference type="ARBA" id="ARBA00001957"/>
    </source>
</evidence>
<evidence type="ECO:0000256" key="2">
    <source>
        <dbReference type="ARBA" id="ARBA00004792"/>
    </source>
</evidence>
<evidence type="ECO:0000256" key="6">
    <source>
        <dbReference type="ARBA" id="ARBA00023194"/>
    </source>
</evidence>
<dbReference type="InterPro" id="IPR014030">
    <property type="entry name" value="Ketoacyl_synth_N"/>
</dbReference>
<dbReference type="InterPro" id="IPR020841">
    <property type="entry name" value="PKS_Beta-ketoAc_synthase_dom"/>
</dbReference>
<dbReference type="InterPro" id="IPR036736">
    <property type="entry name" value="ACP-like_sf"/>
</dbReference>
<dbReference type="InterPro" id="IPR032821">
    <property type="entry name" value="PKS_assoc"/>
</dbReference>
<keyword evidence="7" id="KW-0511">Multifunctional enzyme</keyword>
<dbReference type="InterPro" id="IPR016039">
    <property type="entry name" value="Thiolase-like"/>
</dbReference>
<feature type="domain" description="Carrier" evidence="11">
    <location>
        <begin position="3275"/>
        <end position="3350"/>
    </location>
</feature>
<dbReference type="Gene3D" id="3.10.129.110">
    <property type="entry name" value="Polyketide synthase dehydratase"/>
    <property type="match status" value="1"/>
</dbReference>
<dbReference type="SMART" id="SM00823">
    <property type="entry name" value="PKS_PP"/>
    <property type="match status" value="2"/>
</dbReference>
<keyword evidence="15" id="KW-1185">Reference proteome</keyword>
<dbReference type="InterPro" id="IPR016036">
    <property type="entry name" value="Malonyl_transacylase_ACP-bd"/>
</dbReference>
<dbReference type="CDD" id="cd08952">
    <property type="entry name" value="KR_1_SDR_x"/>
    <property type="match status" value="1"/>
</dbReference>
<dbReference type="SUPFAM" id="SSF47336">
    <property type="entry name" value="ACP-like"/>
    <property type="match status" value="2"/>
</dbReference>
<keyword evidence="5" id="KW-0808">Transferase</keyword>
<dbReference type="Proteomes" id="UP001595872">
    <property type="component" value="Unassembled WGS sequence"/>
</dbReference>
<reference evidence="15" key="1">
    <citation type="journal article" date="2019" name="Int. J. Syst. Evol. Microbiol.">
        <title>The Global Catalogue of Microorganisms (GCM) 10K type strain sequencing project: providing services to taxonomists for standard genome sequencing and annotation.</title>
        <authorList>
            <consortium name="The Broad Institute Genomics Platform"/>
            <consortium name="The Broad Institute Genome Sequencing Center for Infectious Disease"/>
            <person name="Wu L."/>
            <person name="Ma J."/>
        </authorList>
    </citation>
    <scope>NUCLEOTIDE SEQUENCE [LARGE SCALE GENOMIC DNA]</scope>
    <source>
        <strain evidence="15">KLKA75</strain>
    </source>
</reference>
<dbReference type="PROSITE" id="PS00012">
    <property type="entry name" value="PHOSPHOPANTETHEINE"/>
    <property type="match status" value="2"/>
</dbReference>
<dbReference type="Gene3D" id="6.10.140.1830">
    <property type="match status" value="1"/>
</dbReference>
<feature type="region of interest" description="Disordered" evidence="10">
    <location>
        <begin position="3471"/>
        <end position="3491"/>
    </location>
</feature>
<dbReference type="InterPro" id="IPR055123">
    <property type="entry name" value="SpnB-like_Rossmann"/>
</dbReference>
<dbReference type="SUPFAM" id="SSF53901">
    <property type="entry name" value="Thiolase-like"/>
    <property type="match status" value="2"/>
</dbReference>
<keyword evidence="6" id="KW-0045">Antibiotic biosynthesis</keyword>
<evidence type="ECO:0000256" key="10">
    <source>
        <dbReference type="SAM" id="MobiDB-lite"/>
    </source>
</evidence>
<dbReference type="SUPFAM" id="SSF51735">
    <property type="entry name" value="NAD(P)-binding Rossmann-fold domains"/>
    <property type="match status" value="4"/>
</dbReference>
<feature type="domain" description="Ketosynthase family 3 (KS3)" evidence="12">
    <location>
        <begin position="33"/>
        <end position="459"/>
    </location>
</feature>
<dbReference type="Pfam" id="PF16197">
    <property type="entry name" value="KAsynt_C_assoc"/>
    <property type="match status" value="2"/>
</dbReference>
<evidence type="ECO:0000256" key="5">
    <source>
        <dbReference type="ARBA" id="ARBA00022679"/>
    </source>
</evidence>
<dbReference type="InterPro" id="IPR042104">
    <property type="entry name" value="PKS_dehydratase_sf"/>
</dbReference>
<dbReference type="PROSITE" id="PS00606">
    <property type="entry name" value="KS3_1"/>
    <property type="match status" value="2"/>
</dbReference>
<organism evidence="14 15">
    <name type="scientific">Actinomadura gamaensis</name>
    <dbReference type="NCBI Taxonomy" id="1763541"/>
    <lineage>
        <taxon>Bacteria</taxon>
        <taxon>Bacillati</taxon>
        <taxon>Actinomycetota</taxon>
        <taxon>Actinomycetes</taxon>
        <taxon>Streptosporangiales</taxon>
        <taxon>Thermomonosporaceae</taxon>
        <taxon>Actinomadura</taxon>
    </lineage>
</organism>
<dbReference type="Pfam" id="PF22953">
    <property type="entry name" value="SpnB_Rossmann"/>
    <property type="match status" value="1"/>
</dbReference>
<feature type="region of interest" description="Disordered" evidence="10">
    <location>
        <begin position="2569"/>
        <end position="2638"/>
    </location>
</feature>
<feature type="active site" description="Proton donor; for dehydratase activity" evidence="9">
    <location>
        <position position="2684"/>
    </location>
</feature>
<feature type="region of interest" description="Disordered" evidence="10">
    <location>
        <begin position="3397"/>
        <end position="3447"/>
    </location>
</feature>
<dbReference type="CDD" id="cd00833">
    <property type="entry name" value="PKS"/>
    <property type="match status" value="2"/>
</dbReference>